<evidence type="ECO:0000259" key="7">
    <source>
        <dbReference type="Pfam" id="PF04321"/>
    </source>
</evidence>
<dbReference type="UniPathway" id="UPA00281"/>
<keyword evidence="9" id="KW-1185">Reference proteome</keyword>
<evidence type="ECO:0000256" key="2">
    <source>
        <dbReference type="ARBA" id="ARBA00010944"/>
    </source>
</evidence>
<dbReference type="OrthoDB" id="9803892at2"/>
<dbReference type="PANTHER" id="PTHR10491:SF4">
    <property type="entry name" value="METHIONINE ADENOSYLTRANSFERASE 2 SUBUNIT BETA"/>
    <property type="match status" value="1"/>
</dbReference>
<dbReference type="SUPFAM" id="SSF51735">
    <property type="entry name" value="NAD(P)-binding Rossmann-fold domains"/>
    <property type="match status" value="1"/>
</dbReference>
<evidence type="ECO:0000256" key="6">
    <source>
        <dbReference type="RuleBase" id="RU364082"/>
    </source>
</evidence>
<dbReference type="InterPro" id="IPR005913">
    <property type="entry name" value="dTDP_dehydrorham_reduct"/>
</dbReference>
<accession>A0A3E0H9I6</accession>
<dbReference type="InterPro" id="IPR036291">
    <property type="entry name" value="NAD(P)-bd_dom_sf"/>
</dbReference>
<comment type="function">
    <text evidence="6">Catalyzes the reduction of dTDP-6-deoxy-L-lyxo-4-hexulose to yield dTDP-L-rhamnose.</text>
</comment>
<gene>
    <name evidence="8" type="ORF">DFR26_0572</name>
</gene>
<dbReference type="EMBL" id="QUNR01000001">
    <property type="protein sequence ID" value="REH40371.1"/>
    <property type="molecule type" value="Genomic_DNA"/>
</dbReference>
<comment type="catalytic activity">
    <reaction evidence="5 6">
        <text>dTDP-beta-L-rhamnose + NADP(+) = dTDP-4-dehydro-beta-L-rhamnose + NADPH + H(+)</text>
        <dbReference type="Rhea" id="RHEA:21796"/>
        <dbReference type="ChEBI" id="CHEBI:15378"/>
        <dbReference type="ChEBI" id="CHEBI:57510"/>
        <dbReference type="ChEBI" id="CHEBI:57783"/>
        <dbReference type="ChEBI" id="CHEBI:58349"/>
        <dbReference type="ChEBI" id="CHEBI:62830"/>
        <dbReference type="EC" id="1.1.1.133"/>
    </reaction>
</comment>
<organism evidence="8 9">
    <name type="scientific">Paraperlucidibaca baekdonensis</name>
    <dbReference type="NCBI Taxonomy" id="748120"/>
    <lineage>
        <taxon>Bacteria</taxon>
        <taxon>Pseudomonadati</taxon>
        <taxon>Pseudomonadota</taxon>
        <taxon>Gammaproteobacteria</taxon>
        <taxon>Moraxellales</taxon>
        <taxon>Moraxellaceae</taxon>
        <taxon>Paraperlucidibaca</taxon>
    </lineage>
</organism>
<dbReference type="GO" id="GO:0009243">
    <property type="term" value="P:O antigen biosynthetic process"/>
    <property type="evidence" value="ECO:0007669"/>
    <property type="project" value="UniProtKB-UniPathway"/>
</dbReference>
<protein>
    <recommendedName>
        <fullName evidence="4 6">dTDP-4-dehydrorhamnose reductase</fullName>
        <ecNumber evidence="3 6">1.1.1.133</ecNumber>
    </recommendedName>
</protein>
<evidence type="ECO:0000256" key="3">
    <source>
        <dbReference type="ARBA" id="ARBA00012929"/>
    </source>
</evidence>
<dbReference type="Pfam" id="PF04321">
    <property type="entry name" value="RmlD_sub_bind"/>
    <property type="match status" value="1"/>
</dbReference>
<dbReference type="CDD" id="cd05254">
    <property type="entry name" value="dTDP_HR_like_SDR_e"/>
    <property type="match status" value="1"/>
</dbReference>
<dbReference type="GO" id="GO:0005829">
    <property type="term" value="C:cytosol"/>
    <property type="evidence" value="ECO:0007669"/>
    <property type="project" value="TreeGrafter"/>
</dbReference>
<comment type="similarity">
    <text evidence="2 6">Belongs to the dTDP-4-dehydrorhamnose reductase family.</text>
</comment>
<keyword evidence="6" id="KW-0521">NADP</keyword>
<evidence type="ECO:0000256" key="5">
    <source>
        <dbReference type="ARBA" id="ARBA00048200"/>
    </source>
</evidence>
<dbReference type="InterPro" id="IPR029903">
    <property type="entry name" value="RmlD-like-bd"/>
</dbReference>
<dbReference type="Proteomes" id="UP000256774">
    <property type="component" value="Unassembled WGS sequence"/>
</dbReference>
<keyword evidence="6" id="KW-0560">Oxidoreductase</keyword>
<name>A0A3E0H9I6_9GAMM</name>
<dbReference type="RefSeq" id="WP_116207412.1">
    <property type="nucleotide sequence ID" value="NZ_QUNR01000001.1"/>
</dbReference>
<comment type="cofactor">
    <cofactor evidence="6">
        <name>Mg(2+)</name>
        <dbReference type="ChEBI" id="CHEBI:18420"/>
    </cofactor>
    <text evidence="6">Binds 1 Mg(2+) ion per monomer.</text>
</comment>
<evidence type="ECO:0000313" key="9">
    <source>
        <dbReference type="Proteomes" id="UP000256774"/>
    </source>
</evidence>
<dbReference type="NCBIfam" id="NF007440">
    <property type="entry name" value="PRK09987.1"/>
    <property type="match status" value="1"/>
</dbReference>
<evidence type="ECO:0000256" key="4">
    <source>
        <dbReference type="ARBA" id="ARBA00017099"/>
    </source>
</evidence>
<evidence type="ECO:0000313" key="8">
    <source>
        <dbReference type="EMBL" id="REH40371.1"/>
    </source>
</evidence>
<comment type="caution">
    <text evidence="8">The sequence shown here is derived from an EMBL/GenBank/DDBJ whole genome shotgun (WGS) entry which is preliminary data.</text>
</comment>
<sequence length="295" mass="31498">MKILITGANGQVGQALTQRLTGSGEIVALDRHSADLSQPEHLRAVLDANSPDWIINAAAYTAVDKAESEPELAFTINAQAPKMLAEWAAAHGAKLVHYSTDYVFDGTKVGAYVESDAPAPLNAYGASKLTGEQAIAAVAGVQTWVFRTTWVFAAHGNNFLKTMLKLAQTRESLSVVNDQFGAPTSADLIADVTATLIDKVQGGLGPTTGLYHLAAAGETHWQAYAQHVLRCAQARGEVLNIAPEQVAGIPARDYPTPAARPANSRLDTTKLEREFDMALPDWRVGVETVVNQLKA</sequence>
<proteinExistence type="inferred from homology"/>
<feature type="domain" description="RmlD-like substrate binding" evidence="7">
    <location>
        <begin position="1"/>
        <end position="293"/>
    </location>
</feature>
<dbReference type="PANTHER" id="PTHR10491">
    <property type="entry name" value="DTDP-4-DEHYDRORHAMNOSE REDUCTASE"/>
    <property type="match status" value="1"/>
</dbReference>
<dbReference type="NCBIfam" id="TIGR01214">
    <property type="entry name" value="rmlD"/>
    <property type="match status" value="1"/>
</dbReference>
<dbReference type="EC" id="1.1.1.133" evidence="3 6"/>
<dbReference type="Gene3D" id="3.40.50.720">
    <property type="entry name" value="NAD(P)-binding Rossmann-like Domain"/>
    <property type="match status" value="1"/>
</dbReference>
<dbReference type="GO" id="GO:0008831">
    <property type="term" value="F:dTDP-4-dehydrorhamnose reductase activity"/>
    <property type="evidence" value="ECO:0007669"/>
    <property type="project" value="UniProtKB-EC"/>
</dbReference>
<dbReference type="Gene3D" id="3.90.25.10">
    <property type="entry name" value="UDP-galactose 4-epimerase, domain 1"/>
    <property type="match status" value="1"/>
</dbReference>
<dbReference type="UniPathway" id="UPA00124"/>
<comment type="pathway">
    <text evidence="1 6">Carbohydrate biosynthesis; dTDP-L-rhamnose biosynthesis.</text>
</comment>
<dbReference type="AlphaFoldDB" id="A0A3E0H9I6"/>
<dbReference type="GO" id="GO:0019305">
    <property type="term" value="P:dTDP-rhamnose biosynthetic process"/>
    <property type="evidence" value="ECO:0007669"/>
    <property type="project" value="UniProtKB-UniPathway"/>
</dbReference>
<evidence type="ECO:0000256" key="1">
    <source>
        <dbReference type="ARBA" id="ARBA00004781"/>
    </source>
</evidence>
<reference evidence="8 9" key="1">
    <citation type="submission" date="2018-08" db="EMBL/GenBank/DDBJ databases">
        <title>Genomic Encyclopedia of Type Strains, Phase IV (KMG-IV): sequencing the most valuable type-strain genomes for metagenomic binning, comparative biology and taxonomic classification.</title>
        <authorList>
            <person name="Goeker M."/>
        </authorList>
    </citation>
    <scope>NUCLEOTIDE SEQUENCE [LARGE SCALE GENOMIC DNA]</scope>
    <source>
        <strain evidence="8 9">DSM 26022</strain>
    </source>
</reference>